<accession>A0A8J2JD63</accession>
<comment type="caution">
    <text evidence="1">The sequence shown here is derived from an EMBL/GenBank/DDBJ whole genome shotgun (WGS) entry which is preliminary data.</text>
</comment>
<sequence>MYKSRYIVFSVVLAYLGLQCIYAALLPIRPFTSTTEEPKHSGVSIIATDCLVCNPRCWARCGTRRFKRCCKFYERRKRSVDLTPGDYFDLYHEKQ</sequence>
<evidence type="ECO:0000313" key="1">
    <source>
        <dbReference type="EMBL" id="CAG7662952.1"/>
    </source>
</evidence>
<gene>
    <name evidence="1" type="ORF">AFUS01_LOCUS1473</name>
</gene>
<dbReference type="AlphaFoldDB" id="A0A8J2JD63"/>
<reference evidence="1" key="1">
    <citation type="submission" date="2021-06" db="EMBL/GenBank/DDBJ databases">
        <authorList>
            <person name="Hodson N. C."/>
            <person name="Mongue J. A."/>
            <person name="Jaron S. K."/>
        </authorList>
    </citation>
    <scope>NUCLEOTIDE SEQUENCE</scope>
</reference>
<evidence type="ECO:0000313" key="2">
    <source>
        <dbReference type="Proteomes" id="UP000708208"/>
    </source>
</evidence>
<proteinExistence type="predicted"/>
<name>A0A8J2JD63_9HEXA</name>
<dbReference type="EMBL" id="CAJVCH010008256">
    <property type="protein sequence ID" value="CAG7662952.1"/>
    <property type="molecule type" value="Genomic_DNA"/>
</dbReference>
<organism evidence="1 2">
    <name type="scientific">Allacma fusca</name>
    <dbReference type="NCBI Taxonomy" id="39272"/>
    <lineage>
        <taxon>Eukaryota</taxon>
        <taxon>Metazoa</taxon>
        <taxon>Ecdysozoa</taxon>
        <taxon>Arthropoda</taxon>
        <taxon>Hexapoda</taxon>
        <taxon>Collembola</taxon>
        <taxon>Symphypleona</taxon>
        <taxon>Sminthuridae</taxon>
        <taxon>Allacma</taxon>
    </lineage>
</organism>
<dbReference type="Proteomes" id="UP000708208">
    <property type="component" value="Unassembled WGS sequence"/>
</dbReference>
<keyword evidence="2" id="KW-1185">Reference proteome</keyword>
<protein>
    <submittedName>
        <fullName evidence="1">Uncharacterized protein</fullName>
    </submittedName>
</protein>